<keyword evidence="4" id="KW-1185">Reference proteome</keyword>
<evidence type="ECO:0000256" key="2">
    <source>
        <dbReference type="ARBA" id="ARBA00044129"/>
    </source>
</evidence>
<organism evidence="3 4">
    <name type="scientific">Bursaphelenchus okinawaensis</name>
    <dbReference type="NCBI Taxonomy" id="465554"/>
    <lineage>
        <taxon>Eukaryota</taxon>
        <taxon>Metazoa</taxon>
        <taxon>Ecdysozoa</taxon>
        <taxon>Nematoda</taxon>
        <taxon>Chromadorea</taxon>
        <taxon>Rhabditida</taxon>
        <taxon>Tylenchina</taxon>
        <taxon>Tylenchomorpha</taxon>
        <taxon>Aphelenchoidea</taxon>
        <taxon>Aphelenchoididae</taxon>
        <taxon>Bursaphelenchus</taxon>
    </lineage>
</organism>
<dbReference type="GO" id="GO:0005762">
    <property type="term" value="C:mitochondrial large ribosomal subunit"/>
    <property type="evidence" value="ECO:0007669"/>
    <property type="project" value="TreeGrafter"/>
</dbReference>
<comment type="similarity">
    <text evidence="1">Belongs to the bacterial ribosomal protein bL21 family.</text>
</comment>
<evidence type="ECO:0000313" key="4">
    <source>
        <dbReference type="Proteomes" id="UP000614601"/>
    </source>
</evidence>
<evidence type="ECO:0000256" key="1">
    <source>
        <dbReference type="ARBA" id="ARBA00008563"/>
    </source>
</evidence>
<dbReference type="EMBL" id="CAJFCW020000003">
    <property type="protein sequence ID" value="CAG9103594.1"/>
    <property type="molecule type" value="Genomic_DNA"/>
</dbReference>
<dbReference type="PANTHER" id="PTHR21349">
    <property type="entry name" value="50S RIBOSOMAL PROTEIN L21"/>
    <property type="match status" value="1"/>
</dbReference>
<dbReference type="GO" id="GO:0003735">
    <property type="term" value="F:structural constituent of ribosome"/>
    <property type="evidence" value="ECO:0007669"/>
    <property type="project" value="TreeGrafter"/>
</dbReference>
<dbReference type="Pfam" id="PF00829">
    <property type="entry name" value="Ribosomal_L21p"/>
    <property type="match status" value="1"/>
</dbReference>
<dbReference type="OrthoDB" id="5994at2759"/>
<dbReference type="EMBL" id="CAJFDH010000003">
    <property type="protein sequence ID" value="CAD5215112.1"/>
    <property type="molecule type" value="Genomic_DNA"/>
</dbReference>
<comment type="caution">
    <text evidence="3">The sequence shown here is derived from an EMBL/GenBank/DDBJ whole genome shotgun (WGS) entry which is preliminary data.</text>
</comment>
<reference evidence="3" key="1">
    <citation type="submission" date="2020-09" db="EMBL/GenBank/DDBJ databases">
        <authorList>
            <person name="Kikuchi T."/>
        </authorList>
    </citation>
    <scope>NUCLEOTIDE SEQUENCE</scope>
    <source>
        <strain evidence="3">SH1</strain>
    </source>
</reference>
<dbReference type="SUPFAM" id="SSF141091">
    <property type="entry name" value="L21p-like"/>
    <property type="match status" value="1"/>
</dbReference>
<name>A0A811KI03_9BILA</name>
<protein>
    <recommendedName>
        <fullName evidence="2">Large ribosomal subunit protein bL21m</fullName>
    </recommendedName>
</protein>
<dbReference type="PANTHER" id="PTHR21349:SF0">
    <property type="entry name" value="LARGE RIBOSOMAL SUBUNIT PROTEIN BL21M"/>
    <property type="match status" value="1"/>
</dbReference>
<evidence type="ECO:0000313" key="3">
    <source>
        <dbReference type="EMBL" id="CAD5215112.1"/>
    </source>
</evidence>
<proteinExistence type="inferred from homology"/>
<dbReference type="InterPro" id="IPR028909">
    <property type="entry name" value="bL21-like"/>
</dbReference>
<dbReference type="Proteomes" id="UP000783686">
    <property type="component" value="Unassembled WGS sequence"/>
</dbReference>
<dbReference type="AlphaFoldDB" id="A0A811KI03"/>
<accession>A0A811KI03</accession>
<sequence>MSSKVFQSLFRNVTGSQRLFTRCQSRDLSQKEASSHSAAKVEHFSRGDFVTSKVVEAVSNNRNRLFAVVFINGRQYKVSDGDVIVVEKSVPLDLGERINFEKVLLVGGAEFTLLGRPTLDPQMVSVGATVVEKTNAQPHIKYTRKDGKQIMNILWRSHELTTLRINNITVDPAHIQTV</sequence>
<gene>
    <name evidence="3" type="ORF">BOKJ2_LOCUS5930</name>
</gene>
<dbReference type="InterPro" id="IPR036164">
    <property type="entry name" value="bL21-like_sf"/>
</dbReference>
<dbReference type="Proteomes" id="UP000614601">
    <property type="component" value="Unassembled WGS sequence"/>
</dbReference>